<dbReference type="SUPFAM" id="SSF55174">
    <property type="entry name" value="Alpha-L RNA-binding motif"/>
    <property type="match status" value="1"/>
</dbReference>
<keyword evidence="3" id="KW-0694">RNA-binding</keyword>
<gene>
    <name evidence="7" type="ORF">ASZ90_009850</name>
</gene>
<sequence length="243" mass="27103">MSNHLKRLASPDSWQLKKKTHTFVTKTAPGPHTGEAMPMAIWLTEHMGLARNRKEVKQILHQRDIIVNGKPCRDLRMGVGVFDIISIPKIGKHYRLQLDKKGRLISIEIPEEAAGIRLCKIRDKTVVSGGRVQLNLLYGANILADNTYRPRDSIVVTLGTGEDRFRIVDHFPFEEGNMAMVIGGKHSGKIGKIVEIVKTPSSQPNRVTLEDAAFGTGFETIDDYVFVIGRRTPSGEIIWGIEA</sequence>
<organism evidence="7">
    <name type="scientific">hydrocarbon metagenome</name>
    <dbReference type="NCBI Taxonomy" id="938273"/>
    <lineage>
        <taxon>unclassified sequences</taxon>
        <taxon>metagenomes</taxon>
        <taxon>ecological metagenomes</taxon>
    </lineage>
</organism>
<dbReference type="InterPro" id="IPR018199">
    <property type="entry name" value="Ribosomal_eS4_N_CS"/>
</dbReference>
<dbReference type="InterPro" id="IPR036986">
    <property type="entry name" value="S4_RNA-bd_sf"/>
</dbReference>
<evidence type="ECO:0000256" key="1">
    <source>
        <dbReference type="ARBA" id="ARBA00007500"/>
    </source>
</evidence>
<dbReference type="GO" id="GO:0019843">
    <property type="term" value="F:rRNA binding"/>
    <property type="evidence" value="ECO:0007669"/>
    <property type="project" value="UniProtKB-KW"/>
</dbReference>
<dbReference type="InterPro" id="IPR005824">
    <property type="entry name" value="KOW"/>
</dbReference>
<keyword evidence="2" id="KW-0699">rRNA-binding</keyword>
<dbReference type="HAMAP" id="MF_00485">
    <property type="entry name" value="Ribosomal_eS4"/>
    <property type="match status" value="1"/>
</dbReference>
<dbReference type="InterPro" id="IPR013845">
    <property type="entry name" value="Ribosomal_eS4_central_region"/>
</dbReference>
<dbReference type="InterPro" id="IPR038237">
    <property type="entry name" value="Ribosomal_eS4_central_sf"/>
</dbReference>
<dbReference type="PIRSF" id="PIRSF002116">
    <property type="entry name" value="Ribosomal_S4"/>
    <property type="match status" value="1"/>
</dbReference>
<dbReference type="InterPro" id="IPR014722">
    <property type="entry name" value="Rib_uL2_dom2"/>
</dbReference>
<dbReference type="Pfam" id="PF00900">
    <property type="entry name" value="Ribosomal_S4e"/>
    <property type="match status" value="1"/>
</dbReference>
<dbReference type="PANTHER" id="PTHR11581:SF0">
    <property type="entry name" value="SMALL RIBOSOMAL SUBUNIT PROTEIN ES4"/>
    <property type="match status" value="1"/>
</dbReference>
<dbReference type="Pfam" id="PF00467">
    <property type="entry name" value="KOW"/>
    <property type="match status" value="1"/>
</dbReference>
<name>A0A0W8FHM3_9ZZZZ</name>
<dbReference type="CDD" id="cd06087">
    <property type="entry name" value="KOW_RPS4"/>
    <property type="match status" value="1"/>
</dbReference>
<evidence type="ECO:0000313" key="7">
    <source>
        <dbReference type="EMBL" id="KUG20394.1"/>
    </source>
</evidence>
<dbReference type="AlphaFoldDB" id="A0A0W8FHM3"/>
<protein>
    <submittedName>
        <fullName evidence="7">Ssu ribosomal protein s4e</fullName>
    </submittedName>
</protein>
<dbReference type="EMBL" id="LNQE01001195">
    <property type="protein sequence ID" value="KUG20394.1"/>
    <property type="molecule type" value="Genomic_DNA"/>
</dbReference>
<dbReference type="Pfam" id="PF08071">
    <property type="entry name" value="RS4NT"/>
    <property type="match status" value="1"/>
</dbReference>
<comment type="caution">
    <text evidence="7">The sequence shown here is derived from an EMBL/GenBank/DDBJ whole genome shotgun (WGS) entry which is preliminary data.</text>
</comment>
<dbReference type="NCBIfam" id="NF003312">
    <property type="entry name" value="PRK04313.1"/>
    <property type="match status" value="1"/>
</dbReference>
<dbReference type="InterPro" id="IPR041982">
    <property type="entry name" value="Ribosomal_eS4_KOW"/>
</dbReference>
<dbReference type="GO" id="GO:0003735">
    <property type="term" value="F:structural constituent of ribosome"/>
    <property type="evidence" value="ECO:0007669"/>
    <property type="project" value="InterPro"/>
</dbReference>
<dbReference type="Gene3D" id="2.40.50.740">
    <property type="match status" value="1"/>
</dbReference>
<comment type="similarity">
    <text evidence="1">Belongs to the eukaryotic ribosomal protein eS4 family.</text>
</comment>
<dbReference type="InterPro" id="IPR000876">
    <property type="entry name" value="Ribosomal_eS4"/>
</dbReference>
<proteinExistence type="inferred from homology"/>
<accession>A0A0W8FHM3</accession>
<evidence type="ECO:0000256" key="4">
    <source>
        <dbReference type="ARBA" id="ARBA00022980"/>
    </source>
</evidence>
<evidence type="ECO:0000256" key="5">
    <source>
        <dbReference type="ARBA" id="ARBA00023274"/>
    </source>
</evidence>
<evidence type="ECO:0000259" key="6">
    <source>
        <dbReference type="SMART" id="SM00739"/>
    </source>
</evidence>
<dbReference type="PROSITE" id="PS50889">
    <property type="entry name" value="S4"/>
    <property type="match status" value="1"/>
</dbReference>
<dbReference type="PANTHER" id="PTHR11581">
    <property type="entry name" value="30S/40S RIBOSOMAL PROTEIN S4"/>
    <property type="match status" value="1"/>
</dbReference>
<dbReference type="PROSITE" id="PS00528">
    <property type="entry name" value="RIBOSOMAL_S4E"/>
    <property type="match status" value="1"/>
</dbReference>
<dbReference type="Gene3D" id="3.10.290.10">
    <property type="entry name" value="RNA-binding S4 domain"/>
    <property type="match status" value="1"/>
</dbReference>
<evidence type="ECO:0000256" key="3">
    <source>
        <dbReference type="ARBA" id="ARBA00022884"/>
    </source>
</evidence>
<dbReference type="CDD" id="cd00165">
    <property type="entry name" value="S4"/>
    <property type="match status" value="1"/>
</dbReference>
<dbReference type="GO" id="GO:0006412">
    <property type="term" value="P:translation"/>
    <property type="evidence" value="ECO:0007669"/>
    <property type="project" value="InterPro"/>
</dbReference>
<dbReference type="SMART" id="SM00739">
    <property type="entry name" value="KOW"/>
    <property type="match status" value="1"/>
</dbReference>
<dbReference type="GO" id="GO:0022627">
    <property type="term" value="C:cytosolic small ribosomal subunit"/>
    <property type="evidence" value="ECO:0007669"/>
    <property type="project" value="TreeGrafter"/>
</dbReference>
<keyword evidence="4 7" id="KW-0689">Ribosomal protein</keyword>
<dbReference type="Gene3D" id="2.30.30.30">
    <property type="match status" value="1"/>
</dbReference>
<evidence type="ECO:0000256" key="2">
    <source>
        <dbReference type="ARBA" id="ARBA00022730"/>
    </source>
</evidence>
<dbReference type="InterPro" id="IPR013843">
    <property type="entry name" value="Ribosomal_eS4_N"/>
</dbReference>
<feature type="domain" description="KOW" evidence="6">
    <location>
        <begin position="172"/>
        <end position="199"/>
    </location>
</feature>
<reference evidence="7" key="1">
    <citation type="journal article" date="2015" name="Proc. Natl. Acad. Sci. U.S.A.">
        <title>Networks of energetic and metabolic interactions define dynamics in microbial communities.</title>
        <authorList>
            <person name="Embree M."/>
            <person name="Liu J.K."/>
            <person name="Al-Bassam M.M."/>
            <person name="Zengler K."/>
        </authorList>
    </citation>
    <scope>NUCLEOTIDE SEQUENCE</scope>
</reference>
<keyword evidence="5" id="KW-0687">Ribonucleoprotein</keyword>